<evidence type="ECO:0000256" key="2">
    <source>
        <dbReference type="ARBA" id="ARBA00009329"/>
    </source>
</evidence>
<dbReference type="SUPFAM" id="SSF51735">
    <property type="entry name" value="NAD(P)-binding Rossmann-fold domains"/>
    <property type="match status" value="1"/>
</dbReference>
<dbReference type="OrthoDB" id="9771072at2"/>
<evidence type="ECO:0000259" key="7">
    <source>
        <dbReference type="Pfam" id="PF21252"/>
    </source>
</evidence>
<comment type="cofactor">
    <cofactor evidence="1">
        <name>NAD(+)</name>
        <dbReference type="ChEBI" id="CHEBI:57540"/>
    </cofactor>
</comment>
<keyword evidence="9" id="KW-1185">Reference proteome</keyword>
<reference evidence="8 9" key="1">
    <citation type="submission" date="2016-10" db="EMBL/GenBank/DDBJ databases">
        <authorList>
            <person name="de Groot N.N."/>
        </authorList>
    </citation>
    <scope>NUCLEOTIDE SEQUENCE [LARGE SCALE GENOMIC DNA]</scope>
    <source>
        <strain evidence="8 9">RK1</strain>
    </source>
</reference>
<name>A0A1I3KDU7_9SPHI</name>
<keyword evidence="5" id="KW-0326">Glycosidase</keyword>
<organism evidence="8 9">
    <name type="scientific">Parapedobacter indicus</name>
    <dbReference type="NCBI Taxonomy" id="1477437"/>
    <lineage>
        <taxon>Bacteria</taxon>
        <taxon>Pseudomonadati</taxon>
        <taxon>Bacteroidota</taxon>
        <taxon>Sphingobacteriia</taxon>
        <taxon>Sphingobacteriales</taxon>
        <taxon>Sphingobacteriaceae</taxon>
        <taxon>Parapedobacter</taxon>
    </lineage>
</organism>
<dbReference type="PANTHER" id="PTHR43818">
    <property type="entry name" value="BCDNA.GH03377"/>
    <property type="match status" value="1"/>
</dbReference>
<dbReference type="Gene3D" id="3.30.360.10">
    <property type="entry name" value="Dihydrodipicolinate Reductase, domain 2"/>
    <property type="match status" value="1"/>
</dbReference>
<dbReference type="Pfam" id="PF01408">
    <property type="entry name" value="GFO_IDH_MocA"/>
    <property type="match status" value="1"/>
</dbReference>
<dbReference type="InterPro" id="IPR050463">
    <property type="entry name" value="Gfo/Idh/MocA_oxidrdct_glycsds"/>
</dbReference>
<keyword evidence="4" id="KW-0520">NAD</keyword>
<evidence type="ECO:0000256" key="3">
    <source>
        <dbReference type="ARBA" id="ARBA00022801"/>
    </source>
</evidence>
<evidence type="ECO:0000313" key="8">
    <source>
        <dbReference type="EMBL" id="SFI70662.1"/>
    </source>
</evidence>
<dbReference type="STRING" id="1477437.SAMN05444682_105170"/>
<dbReference type="Gene3D" id="3.40.50.720">
    <property type="entry name" value="NAD(P)-binding Rossmann-like Domain"/>
    <property type="match status" value="1"/>
</dbReference>
<dbReference type="InterPro" id="IPR036291">
    <property type="entry name" value="NAD(P)-bd_dom_sf"/>
</dbReference>
<dbReference type="GO" id="GO:0016798">
    <property type="term" value="F:hydrolase activity, acting on glycosyl bonds"/>
    <property type="evidence" value="ECO:0007669"/>
    <property type="project" value="UniProtKB-KW"/>
</dbReference>
<evidence type="ECO:0000259" key="6">
    <source>
        <dbReference type="Pfam" id="PF01408"/>
    </source>
</evidence>
<feature type="domain" description="Glycosyl hydrolase 109 C-terminal" evidence="7">
    <location>
        <begin position="173"/>
        <end position="358"/>
    </location>
</feature>
<protein>
    <submittedName>
        <fullName evidence="8">Predicted dehydrogenase</fullName>
    </submittedName>
</protein>
<dbReference type="InterPro" id="IPR006311">
    <property type="entry name" value="TAT_signal"/>
</dbReference>
<evidence type="ECO:0000256" key="1">
    <source>
        <dbReference type="ARBA" id="ARBA00001911"/>
    </source>
</evidence>
<proteinExistence type="inferred from homology"/>
<dbReference type="InterPro" id="IPR049303">
    <property type="entry name" value="Glyco_hydro_109_C"/>
</dbReference>
<dbReference type="InterPro" id="IPR000683">
    <property type="entry name" value="Gfo/Idh/MocA-like_OxRdtase_N"/>
</dbReference>
<evidence type="ECO:0000256" key="5">
    <source>
        <dbReference type="ARBA" id="ARBA00023295"/>
    </source>
</evidence>
<sequence>MKHIPRRTFIKHGAMAFAGAALLSPQFTHGRPAKKIRLGFIGVGLRGRAHVASALMIPGVVIPAICDIDKDAVAETQRILQKAGLPEAKSYTSGEHDFEHLVRRDDLDGIIISTPWEWHVPMAVAVMKAGKYAGLEVPASITVEETWELVNAHESTGSHCMILENACYRRDILAVLNMVRQGRLGEVVQLEGGYLHDLRHVKFNNGKQPYGGGVEFGDKGFSEARWRTQHAVARNGDLYPTHGLGPMAEMVDINRGNQFDHLVSMATKSSGLHNYIVDNGGKDHPNANVVFKLGDVVRTMIKCVNGETITLTHDTNLPRPYSLGYTVQGTKGIWRYKNEYEPNEIYIEHESEDHKWESFESYLAQYDHRLWKEFGAEAEKTGHDGIDYFVIKEFVDAIREQAVPPMDVYDAAAWSVIGPLSEQSIAQGSAPIKIPDFTRGKWKNRKPIFAL</sequence>
<dbReference type="Pfam" id="PF21252">
    <property type="entry name" value="Glyco_hydro_109_C"/>
    <property type="match status" value="1"/>
</dbReference>
<dbReference type="Proteomes" id="UP000198670">
    <property type="component" value="Unassembled WGS sequence"/>
</dbReference>
<gene>
    <name evidence="8" type="ORF">SAMN05444682_105170</name>
</gene>
<accession>A0A1I3KDU7</accession>
<evidence type="ECO:0000256" key="4">
    <source>
        <dbReference type="ARBA" id="ARBA00023027"/>
    </source>
</evidence>
<comment type="similarity">
    <text evidence="2">Belongs to the Gfo/Idh/MocA family. Glycosyl hydrolase 109 subfamily.</text>
</comment>
<dbReference type="RefSeq" id="WP_090626844.1">
    <property type="nucleotide sequence ID" value="NZ_FOQO01000005.1"/>
</dbReference>
<dbReference type="GO" id="GO:0000166">
    <property type="term" value="F:nucleotide binding"/>
    <property type="evidence" value="ECO:0007669"/>
    <property type="project" value="InterPro"/>
</dbReference>
<dbReference type="AlphaFoldDB" id="A0A1I3KDU7"/>
<dbReference type="SUPFAM" id="SSF55347">
    <property type="entry name" value="Glyceraldehyde-3-phosphate dehydrogenase-like, C-terminal domain"/>
    <property type="match status" value="1"/>
</dbReference>
<dbReference type="PROSITE" id="PS51318">
    <property type="entry name" value="TAT"/>
    <property type="match status" value="1"/>
</dbReference>
<evidence type="ECO:0000313" key="9">
    <source>
        <dbReference type="Proteomes" id="UP000198670"/>
    </source>
</evidence>
<dbReference type="EMBL" id="FOQO01000005">
    <property type="protein sequence ID" value="SFI70662.1"/>
    <property type="molecule type" value="Genomic_DNA"/>
</dbReference>
<keyword evidence="3" id="KW-0378">Hydrolase</keyword>
<dbReference type="PANTHER" id="PTHR43818:SF1">
    <property type="entry name" value="GLYCOSYL HYDROLASE FAMILY 109 PROTEIN"/>
    <property type="match status" value="1"/>
</dbReference>
<feature type="domain" description="Gfo/Idh/MocA-like oxidoreductase N-terminal" evidence="6">
    <location>
        <begin position="36"/>
        <end position="161"/>
    </location>
</feature>